<dbReference type="EMBL" id="CP014525">
    <property type="protein sequence ID" value="AMW34238.1"/>
    <property type="molecule type" value="Genomic_DNA"/>
</dbReference>
<dbReference type="GeneID" id="53316027"/>
<keyword evidence="3 6" id="KW-1133">Transmembrane helix</keyword>
<proteinExistence type="predicted"/>
<feature type="region of interest" description="Disordered" evidence="5">
    <location>
        <begin position="425"/>
        <end position="450"/>
    </location>
</feature>
<accession>A0A143DDN3</accession>
<dbReference type="AlphaFoldDB" id="A0A143DDN3"/>
<comment type="subcellular location">
    <subcellularLocation>
        <location evidence="1">Membrane</location>
    </subcellularLocation>
</comment>
<evidence type="ECO:0000256" key="2">
    <source>
        <dbReference type="ARBA" id="ARBA00022692"/>
    </source>
</evidence>
<evidence type="ECO:0000313" key="9">
    <source>
        <dbReference type="Proteomes" id="UP000076066"/>
    </source>
</evidence>
<evidence type="ECO:0000256" key="5">
    <source>
        <dbReference type="SAM" id="MobiDB-lite"/>
    </source>
</evidence>
<dbReference type="KEGG" id="hjo:AY555_02530"/>
<evidence type="ECO:0000313" key="8">
    <source>
        <dbReference type="EMBL" id="AMW34238.1"/>
    </source>
</evidence>
<dbReference type="InterPro" id="IPR011990">
    <property type="entry name" value="TPR-like_helical_dom_sf"/>
</dbReference>
<dbReference type="Gene3D" id="1.25.40.10">
    <property type="entry name" value="Tetratricopeptide repeat domain"/>
    <property type="match status" value="1"/>
</dbReference>
<sequence length="450" mass="49050">MVFGLLRWLVTVAIFVALAVWLARNPGMVSVQWLGWRADTNVPFLLMLLVLSGGFVFWLYGMLRRIVSLPSTVGSWMERRRLKEGVAALGYGYAAALAGDAVGLRRAVRTARRDLGSDSAVLLLSAQSAEIAGDHAAAANILAGLLDVPEVRPAALKSLARMAGRSGRHAEQRRLVQEAFDLNPRLDWAASMLLECQVRDHDWEEALSTAELGQKLGVLEWKQSVRAVSAFRTAYAETLLEQGDTSAARRNARKAMRQDRHFLPAVLTLVRALGREGAPAKGMSLIRDVWPDMAHSALAAAFLELCAREPELQRVARVKTLTDRAPSHPESVFLLATVSLEAKLWGQARSALEGLYRNGLEDPRLASLMALVEEDEKKDSAKAALWLRRAAQWSLGRSPDPTPVSARAWLSSVFLTAAVPALRSALPAPRPETGDGADRKTPAPGDISLP</sequence>
<dbReference type="Proteomes" id="UP000076066">
    <property type="component" value="Chromosome"/>
</dbReference>
<dbReference type="GO" id="GO:0016020">
    <property type="term" value="C:membrane"/>
    <property type="evidence" value="ECO:0007669"/>
    <property type="project" value="UniProtKB-SubCell"/>
</dbReference>
<dbReference type="OrthoDB" id="9798343at2"/>
<reference evidence="8 9" key="1">
    <citation type="submission" date="2016-02" db="EMBL/GenBank/DDBJ databases">
        <title>Complete Genome of H5569, the type strain of the newly described species Haematospirillium jordaniae.</title>
        <authorList>
            <person name="Nicholson A.C."/>
            <person name="Humrighouse B.W."/>
            <person name="Loparov V."/>
            <person name="McQuiston J.R."/>
        </authorList>
    </citation>
    <scope>NUCLEOTIDE SEQUENCE [LARGE SCALE GENOMIC DNA]</scope>
    <source>
        <strain evidence="8 9">H5569</strain>
    </source>
</reference>
<dbReference type="RefSeq" id="WP_066133010.1">
    <property type="nucleotide sequence ID" value="NZ_CP014525.1"/>
</dbReference>
<gene>
    <name evidence="8" type="ORF">AY555_02530</name>
</gene>
<keyword evidence="9" id="KW-1185">Reference proteome</keyword>
<organism evidence="8 9">
    <name type="scientific">Haematospirillum jordaniae</name>
    <dbReference type="NCBI Taxonomy" id="1549855"/>
    <lineage>
        <taxon>Bacteria</taxon>
        <taxon>Pseudomonadati</taxon>
        <taxon>Pseudomonadota</taxon>
        <taxon>Alphaproteobacteria</taxon>
        <taxon>Rhodospirillales</taxon>
        <taxon>Novispirillaceae</taxon>
        <taxon>Haematospirillum</taxon>
    </lineage>
</organism>
<evidence type="ECO:0000256" key="4">
    <source>
        <dbReference type="ARBA" id="ARBA00023136"/>
    </source>
</evidence>
<feature type="domain" description="HemY N-terminal" evidence="7">
    <location>
        <begin position="27"/>
        <end position="133"/>
    </location>
</feature>
<evidence type="ECO:0000259" key="7">
    <source>
        <dbReference type="Pfam" id="PF07219"/>
    </source>
</evidence>
<dbReference type="InterPro" id="IPR010817">
    <property type="entry name" value="HemY_N"/>
</dbReference>
<protein>
    <recommendedName>
        <fullName evidence="7">HemY N-terminal domain-containing protein</fullName>
    </recommendedName>
</protein>
<feature type="compositionally biased region" description="Basic and acidic residues" evidence="5">
    <location>
        <begin position="432"/>
        <end position="441"/>
    </location>
</feature>
<evidence type="ECO:0000256" key="6">
    <source>
        <dbReference type="SAM" id="Phobius"/>
    </source>
</evidence>
<keyword evidence="4 6" id="KW-0472">Membrane</keyword>
<dbReference type="STRING" id="1549855.AY555_02530"/>
<evidence type="ECO:0000256" key="3">
    <source>
        <dbReference type="ARBA" id="ARBA00022989"/>
    </source>
</evidence>
<name>A0A143DDN3_9PROT</name>
<dbReference type="Pfam" id="PF07219">
    <property type="entry name" value="HemY_N"/>
    <property type="match status" value="1"/>
</dbReference>
<feature type="transmembrane region" description="Helical" evidence="6">
    <location>
        <begin position="44"/>
        <end position="63"/>
    </location>
</feature>
<dbReference type="SUPFAM" id="SSF48452">
    <property type="entry name" value="TPR-like"/>
    <property type="match status" value="1"/>
</dbReference>
<feature type="transmembrane region" description="Helical" evidence="6">
    <location>
        <begin position="6"/>
        <end position="23"/>
    </location>
</feature>
<keyword evidence="2 6" id="KW-0812">Transmembrane</keyword>
<evidence type="ECO:0000256" key="1">
    <source>
        <dbReference type="ARBA" id="ARBA00004370"/>
    </source>
</evidence>